<evidence type="ECO:0000256" key="4">
    <source>
        <dbReference type="ARBA" id="ARBA00022679"/>
    </source>
</evidence>
<dbReference type="SUPFAM" id="SSF47384">
    <property type="entry name" value="Homodimeric domain of signal transducing histidine kinase"/>
    <property type="match status" value="1"/>
</dbReference>
<evidence type="ECO:0000259" key="9">
    <source>
        <dbReference type="PROSITE" id="PS50109"/>
    </source>
</evidence>
<evidence type="ECO:0000256" key="5">
    <source>
        <dbReference type="ARBA" id="ARBA00022777"/>
    </source>
</evidence>
<dbReference type="SMART" id="SM00388">
    <property type="entry name" value="HisKA"/>
    <property type="match status" value="1"/>
</dbReference>
<evidence type="ECO:0000256" key="1">
    <source>
        <dbReference type="ARBA" id="ARBA00000085"/>
    </source>
</evidence>
<gene>
    <name evidence="11" type="ORF">B0I03_10146</name>
</gene>
<dbReference type="EC" id="2.7.13.3" evidence="2"/>
<keyword evidence="6" id="KW-0902">Two-component regulatory system</keyword>
<dbReference type="OrthoDB" id="9811889at2"/>
<dbReference type="Pfam" id="PF05228">
    <property type="entry name" value="CHASE4"/>
    <property type="match status" value="1"/>
</dbReference>
<evidence type="ECO:0000256" key="8">
    <source>
        <dbReference type="SAM" id="Phobius"/>
    </source>
</evidence>
<dbReference type="InterPro" id="IPR001789">
    <property type="entry name" value="Sig_transdc_resp-reg_receiver"/>
</dbReference>
<dbReference type="PRINTS" id="PR00344">
    <property type="entry name" value="BCTRLSENSOR"/>
</dbReference>
<dbReference type="SMART" id="SM00448">
    <property type="entry name" value="REC"/>
    <property type="match status" value="1"/>
</dbReference>
<feature type="transmembrane region" description="Helical" evidence="8">
    <location>
        <begin position="245"/>
        <end position="268"/>
    </location>
</feature>
<dbReference type="AlphaFoldDB" id="A0A327YV27"/>
<dbReference type="InterPro" id="IPR036097">
    <property type="entry name" value="HisK_dim/P_sf"/>
</dbReference>
<dbReference type="PANTHER" id="PTHR45339">
    <property type="entry name" value="HYBRID SIGNAL TRANSDUCTION HISTIDINE KINASE J"/>
    <property type="match status" value="1"/>
</dbReference>
<evidence type="ECO:0000256" key="2">
    <source>
        <dbReference type="ARBA" id="ARBA00012438"/>
    </source>
</evidence>
<dbReference type="InterPro" id="IPR003661">
    <property type="entry name" value="HisK_dim/P_dom"/>
</dbReference>
<dbReference type="Pfam" id="PF00512">
    <property type="entry name" value="HisKA"/>
    <property type="match status" value="1"/>
</dbReference>
<keyword evidence="5 11" id="KW-0418">Kinase</keyword>
<accession>A0A327YV27</accession>
<dbReference type="InterPro" id="IPR004358">
    <property type="entry name" value="Sig_transdc_His_kin-like_C"/>
</dbReference>
<comment type="catalytic activity">
    <reaction evidence="1">
        <text>ATP + protein L-histidine = ADP + protein N-phospho-L-histidine.</text>
        <dbReference type="EC" id="2.7.13.3"/>
    </reaction>
</comment>
<dbReference type="Gene3D" id="3.40.50.2300">
    <property type="match status" value="1"/>
</dbReference>
<dbReference type="GO" id="GO:0000155">
    <property type="term" value="F:phosphorelay sensor kinase activity"/>
    <property type="evidence" value="ECO:0007669"/>
    <property type="project" value="InterPro"/>
</dbReference>
<evidence type="ECO:0000313" key="12">
    <source>
        <dbReference type="Proteomes" id="UP000249620"/>
    </source>
</evidence>
<keyword evidence="3 7" id="KW-0597">Phosphoprotein</keyword>
<feature type="transmembrane region" description="Helical" evidence="8">
    <location>
        <begin position="12"/>
        <end position="37"/>
    </location>
</feature>
<evidence type="ECO:0000256" key="6">
    <source>
        <dbReference type="ARBA" id="ARBA00023012"/>
    </source>
</evidence>
<evidence type="ECO:0000313" key="11">
    <source>
        <dbReference type="EMBL" id="RAK24890.1"/>
    </source>
</evidence>
<dbReference type="SMART" id="SM00387">
    <property type="entry name" value="HATPase_c"/>
    <property type="match status" value="1"/>
</dbReference>
<dbReference type="InterPro" id="IPR003594">
    <property type="entry name" value="HATPase_dom"/>
</dbReference>
<feature type="domain" description="Response regulatory" evidence="10">
    <location>
        <begin position="584"/>
        <end position="699"/>
    </location>
</feature>
<proteinExistence type="predicted"/>
<feature type="domain" description="Histidine kinase" evidence="9">
    <location>
        <begin position="339"/>
        <end position="559"/>
    </location>
</feature>
<feature type="modified residue" description="4-aspartylphosphate" evidence="7">
    <location>
        <position position="634"/>
    </location>
</feature>
<dbReference type="Proteomes" id="UP000249620">
    <property type="component" value="Unassembled WGS sequence"/>
</dbReference>
<comment type="caution">
    <text evidence="11">The sequence shown here is derived from an EMBL/GenBank/DDBJ whole genome shotgun (WGS) entry which is preliminary data.</text>
</comment>
<name>A0A327YV27_9FLAO</name>
<dbReference type="CDD" id="cd00082">
    <property type="entry name" value="HisKA"/>
    <property type="match status" value="1"/>
</dbReference>
<dbReference type="InterPro" id="IPR005467">
    <property type="entry name" value="His_kinase_dom"/>
</dbReference>
<dbReference type="PROSITE" id="PS50110">
    <property type="entry name" value="RESPONSE_REGULATORY"/>
    <property type="match status" value="1"/>
</dbReference>
<protein>
    <recommendedName>
        <fullName evidence="2">histidine kinase</fullName>
        <ecNumber evidence="2">2.7.13.3</ecNumber>
    </recommendedName>
</protein>
<keyword evidence="12" id="KW-1185">Reference proteome</keyword>
<dbReference type="SUPFAM" id="SSF52172">
    <property type="entry name" value="CheY-like"/>
    <property type="match status" value="1"/>
</dbReference>
<dbReference type="InterPro" id="IPR007892">
    <property type="entry name" value="CHASE4"/>
</dbReference>
<organism evidence="11 12">
    <name type="scientific">Flavobacterium aquaticum</name>
    <dbReference type="NCBI Taxonomy" id="1236486"/>
    <lineage>
        <taxon>Bacteria</taxon>
        <taxon>Pseudomonadati</taxon>
        <taxon>Bacteroidota</taxon>
        <taxon>Flavobacteriia</taxon>
        <taxon>Flavobacteriales</taxon>
        <taxon>Flavobacteriaceae</taxon>
        <taxon>Flavobacterium</taxon>
    </lineage>
</organism>
<dbReference type="RefSeq" id="WP_111565486.1">
    <property type="nucleotide sequence ID" value="NZ_QLMI01000001.1"/>
</dbReference>
<dbReference type="Gene3D" id="3.30.565.10">
    <property type="entry name" value="Histidine kinase-like ATPase, C-terminal domain"/>
    <property type="match status" value="1"/>
</dbReference>
<dbReference type="InterPro" id="IPR036890">
    <property type="entry name" value="HATPase_C_sf"/>
</dbReference>
<evidence type="ECO:0000259" key="10">
    <source>
        <dbReference type="PROSITE" id="PS50110"/>
    </source>
</evidence>
<dbReference type="Pfam" id="PF00072">
    <property type="entry name" value="Response_reg"/>
    <property type="match status" value="1"/>
</dbReference>
<keyword evidence="8" id="KW-1133">Transmembrane helix</keyword>
<dbReference type="InterPro" id="IPR011006">
    <property type="entry name" value="CheY-like_superfamily"/>
</dbReference>
<dbReference type="Pfam" id="PF02518">
    <property type="entry name" value="HATPase_c"/>
    <property type="match status" value="1"/>
</dbReference>
<keyword evidence="8" id="KW-0812">Transmembrane</keyword>
<dbReference type="SUPFAM" id="SSF55874">
    <property type="entry name" value="ATPase domain of HSP90 chaperone/DNA topoisomerase II/histidine kinase"/>
    <property type="match status" value="1"/>
</dbReference>
<dbReference type="PANTHER" id="PTHR45339:SF1">
    <property type="entry name" value="HYBRID SIGNAL TRANSDUCTION HISTIDINE KINASE J"/>
    <property type="match status" value="1"/>
</dbReference>
<dbReference type="EMBL" id="QLMI01000001">
    <property type="protein sequence ID" value="RAK24890.1"/>
    <property type="molecule type" value="Genomic_DNA"/>
</dbReference>
<dbReference type="CDD" id="cd16922">
    <property type="entry name" value="HATPase_EvgS-ArcB-TorS-like"/>
    <property type="match status" value="1"/>
</dbReference>
<dbReference type="Gene3D" id="1.10.287.130">
    <property type="match status" value="1"/>
</dbReference>
<sequence length="702" mass="81040">MKFFPLKKVDSTYAKVISLLSLMSLGLLVLVVSLYYYMKVQEREIYESSNKVYKNEITSLLKLNTENYTSLVVDVTYWDEFVDFMTTKDVKWFNTSVANILDTYKVEYVCVYDTKGSFLTKVSTPKIKTVDFIPKEVITRLLTKKVDRFYLKIPEGVVEVYAATIHPSDDPYKNKTKPSGCFFMVRLLDNEYFANFEKISTSNIEFFKQPEVKSKAVSFIMPLKDYNDKIIQQLIYKRAYNIDFWITKFILIVITIAIILSWLVYYYYANRWSKLPLSFIKKILKTGDSNAIQSLKSIKGEFRYIGKLFEENQIKAKELEIAKNKAEESDKLKSAFLMNLSHEIRTPMNAILGFTDLLSHQNLSEDDKKEYIKVIQQSGKNLLEIIDDLVEMSKIDSQIIKPNLQAFDLDELIDQLFASYEKLYSNDKVVFKLTRSSQKLANNIVSDKVKLGEIITNLLNNAYKFTEEGFIILDYTLDEKNKSITFSVKDSGIGIPTNFQENIFKRFSKINAKGISANEGLGLGLAISKAYVEMLGGQISFNSQVGIGSTFYFSIPLHFSENKSIETQELPNDNQLLDLGKEEIILIAEDDNINFLLIEKMVKSFNFKVIRAKDGAEAVEFCKSNHEIDLVLMDIKMPNLNGYEAFSEIRKFNSTIPIIAQTSYTFEDEINKIKELGFTDFISKPIEKERLFELIKLYMKRE</sequence>
<keyword evidence="4" id="KW-0808">Transferase</keyword>
<keyword evidence="8" id="KW-0472">Membrane</keyword>
<evidence type="ECO:0000256" key="3">
    <source>
        <dbReference type="ARBA" id="ARBA00022553"/>
    </source>
</evidence>
<dbReference type="CDD" id="cd17546">
    <property type="entry name" value="REC_hyHK_CKI1_RcsC-like"/>
    <property type="match status" value="1"/>
</dbReference>
<evidence type="ECO:0000256" key="7">
    <source>
        <dbReference type="PROSITE-ProRule" id="PRU00169"/>
    </source>
</evidence>
<dbReference type="FunFam" id="3.30.565.10:FF:000006">
    <property type="entry name" value="Sensor histidine kinase WalK"/>
    <property type="match status" value="1"/>
</dbReference>
<reference evidence="11 12" key="1">
    <citation type="submission" date="2018-06" db="EMBL/GenBank/DDBJ databases">
        <title>Genomic Encyclopedia of Type Strains, Phase III (KMG-III): the genomes of soil and plant-associated and newly described type strains.</title>
        <authorList>
            <person name="Whitman W."/>
        </authorList>
    </citation>
    <scope>NUCLEOTIDE SEQUENCE [LARGE SCALE GENOMIC DNA]</scope>
    <source>
        <strain evidence="11 12">CGMCC 1.12398</strain>
    </source>
</reference>
<dbReference type="PROSITE" id="PS50109">
    <property type="entry name" value="HIS_KIN"/>
    <property type="match status" value="1"/>
</dbReference>